<keyword evidence="2" id="KW-1003">Cell membrane</keyword>
<keyword evidence="3 6" id="KW-0732">Signal</keyword>
<evidence type="ECO:0000259" key="7">
    <source>
        <dbReference type="Pfam" id="PF00021"/>
    </source>
</evidence>
<reference evidence="8" key="1">
    <citation type="submission" date="2025-08" db="UniProtKB">
        <authorList>
            <consortium name="Ensembl"/>
        </authorList>
    </citation>
    <scope>IDENTIFICATION</scope>
</reference>
<keyword evidence="5" id="KW-0325">Glycoprotein</keyword>
<protein>
    <submittedName>
        <fullName evidence="8">CD177 antigen</fullName>
    </submittedName>
</protein>
<comment type="subcellular location">
    <subcellularLocation>
        <location evidence="1">Cell membrane</location>
    </subcellularLocation>
</comment>
<feature type="domain" description="UPAR/Ly6" evidence="7">
    <location>
        <begin position="315"/>
        <end position="390"/>
    </location>
</feature>
<evidence type="ECO:0000256" key="3">
    <source>
        <dbReference type="ARBA" id="ARBA00022729"/>
    </source>
</evidence>
<dbReference type="GO" id="GO:0007159">
    <property type="term" value="P:leukocyte cell-cell adhesion"/>
    <property type="evidence" value="ECO:0007669"/>
    <property type="project" value="TreeGrafter"/>
</dbReference>
<feature type="domain" description="UPAR/Ly6" evidence="7">
    <location>
        <begin position="697"/>
        <end position="764"/>
    </location>
</feature>
<dbReference type="Pfam" id="PF00021">
    <property type="entry name" value="UPAR_LY6"/>
    <property type="match status" value="8"/>
</dbReference>
<dbReference type="CDD" id="cd23637">
    <property type="entry name" value="TFP_LU_ECD_CD177_rpt4"/>
    <property type="match status" value="1"/>
</dbReference>
<evidence type="ECO:0000256" key="4">
    <source>
        <dbReference type="ARBA" id="ARBA00023136"/>
    </source>
</evidence>
<dbReference type="AlphaFoldDB" id="A0A8C6QTR2"/>
<feature type="domain" description="UPAR/Ly6" evidence="7">
    <location>
        <begin position="50"/>
        <end position="110"/>
    </location>
</feature>
<evidence type="ECO:0000256" key="6">
    <source>
        <dbReference type="SAM" id="SignalP"/>
    </source>
</evidence>
<evidence type="ECO:0000256" key="2">
    <source>
        <dbReference type="ARBA" id="ARBA00022475"/>
    </source>
</evidence>
<name>A0A8C6QTR2_NANGA</name>
<feature type="domain" description="UPAR/Ly6" evidence="7">
    <location>
        <begin position="233"/>
        <end position="297"/>
    </location>
</feature>
<feature type="domain" description="UPAR/Ly6" evidence="7">
    <location>
        <begin position="423"/>
        <end position="486"/>
    </location>
</feature>
<evidence type="ECO:0000313" key="8">
    <source>
        <dbReference type="Ensembl" id="ENSNGAP00000008455.1"/>
    </source>
</evidence>
<dbReference type="Proteomes" id="UP000694381">
    <property type="component" value="Unassembled WGS sequence"/>
</dbReference>
<dbReference type="OMA" id="NEECPVI"/>
<dbReference type="GO" id="GO:0043315">
    <property type="term" value="P:positive regulation of neutrophil degranulation"/>
    <property type="evidence" value="ECO:0007669"/>
    <property type="project" value="TreeGrafter"/>
</dbReference>
<accession>A0A8C6QTR2</accession>
<dbReference type="CDD" id="cd23623">
    <property type="entry name" value="TFP_LU_ECD_CD177_rpt1"/>
    <property type="match status" value="3"/>
</dbReference>
<feature type="signal peptide" evidence="6">
    <location>
        <begin position="1"/>
        <end position="19"/>
    </location>
</feature>
<organism evidence="8 9">
    <name type="scientific">Nannospalax galili</name>
    <name type="common">Northern Israeli blind subterranean mole rat</name>
    <name type="synonym">Spalax galili</name>
    <dbReference type="NCBI Taxonomy" id="1026970"/>
    <lineage>
        <taxon>Eukaryota</taxon>
        <taxon>Metazoa</taxon>
        <taxon>Chordata</taxon>
        <taxon>Craniata</taxon>
        <taxon>Vertebrata</taxon>
        <taxon>Euteleostomi</taxon>
        <taxon>Mammalia</taxon>
        <taxon>Eutheria</taxon>
        <taxon>Euarchontoglires</taxon>
        <taxon>Glires</taxon>
        <taxon>Rodentia</taxon>
        <taxon>Myomorpha</taxon>
        <taxon>Muroidea</taxon>
        <taxon>Spalacidae</taxon>
        <taxon>Spalacinae</taxon>
        <taxon>Nannospalax</taxon>
    </lineage>
</organism>
<dbReference type="CDD" id="cd23624">
    <property type="entry name" value="TFP_LU_ECD_CD177_rpt3"/>
    <property type="match status" value="1"/>
</dbReference>
<evidence type="ECO:0000313" key="9">
    <source>
        <dbReference type="Proteomes" id="UP000694381"/>
    </source>
</evidence>
<keyword evidence="9" id="KW-1185">Reference proteome</keyword>
<dbReference type="InterPro" id="IPR045860">
    <property type="entry name" value="Snake_toxin-like_sf"/>
</dbReference>
<dbReference type="Ensembl" id="ENSNGAT00000013954.1">
    <property type="protein sequence ID" value="ENSNGAP00000008455.1"/>
    <property type="gene ID" value="ENSNGAG00000011413.1"/>
</dbReference>
<dbReference type="GeneTree" id="ENSGT00530000063351"/>
<keyword evidence="4" id="KW-0472">Membrane</keyword>
<feature type="domain" description="UPAR/Ly6" evidence="7">
    <location>
        <begin position="609"/>
        <end position="676"/>
    </location>
</feature>
<dbReference type="GO" id="GO:0098742">
    <property type="term" value="P:cell-cell adhesion via plasma-membrane adhesion molecules"/>
    <property type="evidence" value="ECO:0007669"/>
    <property type="project" value="TreeGrafter"/>
</dbReference>
<dbReference type="GO" id="GO:2001044">
    <property type="term" value="P:regulation of integrin-mediated signaling pathway"/>
    <property type="evidence" value="ECO:0007669"/>
    <property type="project" value="TreeGrafter"/>
</dbReference>
<dbReference type="PANTHER" id="PTHR16529:SF8">
    <property type="entry name" value="CD177 ANTIGEN"/>
    <property type="match status" value="1"/>
</dbReference>
<reference evidence="8" key="2">
    <citation type="submission" date="2025-09" db="UniProtKB">
        <authorList>
            <consortium name="Ensembl"/>
        </authorList>
    </citation>
    <scope>IDENTIFICATION</scope>
</reference>
<dbReference type="GO" id="GO:0045217">
    <property type="term" value="P:cell-cell junction maintenance"/>
    <property type="evidence" value="ECO:0007669"/>
    <property type="project" value="TreeGrafter"/>
</dbReference>
<feature type="domain" description="UPAR/Ly6" evidence="7">
    <location>
        <begin position="128"/>
        <end position="200"/>
    </location>
</feature>
<sequence>MGLGTLLRWIFSPCAGSQALDCRSGSLDTIKNVSDLHLVWTTGWNTCEIGEGCYETVILIQNGQELNLVVTKGCTTAINKEPQITRHRTGPGISIISYTHVCRHEDFCNDLSSTETIWIPPPVTAPGTLRCPHCLSTHGCDNVPEVCPAGTHCYSGILKLRGVGLSSNLRIQGCMSQSGCNVLNGTQTIGRIDVSENCNPGSGPQALECKSGKLEVVIKLSKLPLHWTTSWQTCKIGEGCQETMVLIQNGPEVNFVMTKGCTRDRDQKPRLTQHRTGPGLSITSYTHVCRSRDFCNDLSSTDVLWIPPPVTGTGTLSCPLCLSKDDCPKNPPEQVCPTGSTDCYNGLVELRGGGIFTDLRVQGCMPQPGCNLLNGTQTIGPIDVNENCSPQLVSKALKCQHGTLVTIREISELPLQWTAGQVTCEVGEGCQDTLMMVETGQQVSLVLTKGCTSIQDHKARVTEHRTGPGLSVISYTRVCRQEDLCNYLSTTAPLWAPPPASAPGTLRCPRCLSTKGCDEASEQVCPAGSTACYSGVLRVMGGEIITSLRVGGCMPQPGCNLLNGTRKIGPMDVSENCNPQLDTLTCHRGVMLKFSSSLAEEAVAWTSPGTQECEAGEVCQETLLLVDVGQKAILVGSKGCSKAGAQNAMGVSIYSRPPGVVIASYAQFCSSDLCNRASSSSVLLGSLPRPAAPRPGDLRCPVCVQFSGSCSRNTNFVTCPQGTTHCYNGNIELRGGGLSSTMSIQGCMTSSSKSLLGNSKMIGIFSAKEIHEGKKDTDTQLPNGVTSVSNLAWVLALGLSLALFCGGLCPPC</sequence>
<feature type="chain" id="PRO_5034968473" evidence="6">
    <location>
        <begin position="20"/>
        <end position="812"/>
    </location>
</feature>
<dbReference type="GO" id="GO:0044853">
    <property type="term" value="C:plasma membrane raft"/>
    <property type="evidence" value="ECO:0007669"/>
    <property type="project" value="TreeGrafter"/>
</dbReference>
<proteinExistence type="predicted"/>
<dbReference type="InterPro" id="IPR051899">
    <property type="entry name" value="Fert-Immune_med_protein"/>
</dbReference>
<feature type="domain" description="UPAR/Ly6" evidence="7">
    <location>
        <begin position="505"/>
        <end position="579"/>
    </location>
</feature>
<dbReference type="PANTHER" id="PTHR16529">
    <property type="entry name" value="CD177 ANTIGEN"/>
    <property type="match status" value="1"/>
</dbReference>
<dbReference type="CDD" id="cd23636">
    <property type="entry name" value="TFP_LU_ECD_CD177_rpt2"/>
    <property type="match status" value="2"/>
</dbReference>
<dbReference type="SUPFAM" id="SSF57302">
    <property type="entry name" value="Snake toxin-like"/>
    <property type="match status" value="1"/>
</dbReference>
<evidence type="ECO:0000256" key="5">
    <source>
        <dbReference type="ARBA" id="ARBA00023180"/>
    </source>
</evidence>
<dbReference type="InterPro" id="IPR016054">
    <property type="entry name" value="LY6_UPA_recep-like"/>
</dbReference>
<dbReference type="Gene3D" id="2.10.60.10">
    <property type="entry name" value="CD59"/>
    <property type="match status" value="1"/>
</dbReference>
<evidence type="ECO:0000256" key="1">
    <source>
        <dbReference type="ARBA" id="ARBA00004236"/>
    </source>
</evidence>